<dbReference type="InterPro" id="IPR035986">
    <property type="entry name" value="PKD_dom_sf"/>
</dbReference>
<dbReference type="RefSeq" id="WP_237240338.1">
    <property type="nucleotide sequence ID" value="NZ_JAKKDU010000013.1"/>
</dbReference>
<dbReference type="InterPro" id="IPR032179">
    <property type="entry name" value="Cry22Aa_Ig-like"/>
</dbReference>
<evidence type="ECO:0000313" key="3">
    <source>
        <dbReference type="Proteomes" id="UP001199795"/>
    </source>
</evidence>
<dbReference type="PROSITE" id="PS50093">
    <property type="entry name" value="PKD"/>
    <property type="match status" value="1"/>
</dbReference>
<comment type="caution">
    <text evidence="2">The sequence shown here is derived from an EMBL/GenBank/DDBJ whole genome shotgun (WGS) entry which is preliminary data.</text>
</comment>
<dbReference type="InterPro" id="IPR008979">
    <property type="entry name" value="Galactose-bd-like_sf"/>
</dbReference>
<protein>
    <submittedName>
        <fullName evidence="2">DUF5011 domain-containing protein</fullName>
    </submittedName>
</protein>
<dbReference type="Proteomes" id="UP001199795">
    <property type="component" value="Unassembled WGS sequence"/>
</dbReference>
<dbReference type="Gene3D" id="2.60.40.10">
    <property type="entry name" value="Immunoglobulins"/>
    <property type="match status" value="2"/>
</dbReference>
<evidence type="ECO:0000259" key="1">
    <source>
        <dbReference type="PROSITE" id="PS50093"/>
    </source>
</evidence>
<dbReference type="EMBL" id="JAKKDU010000013">
    <property type="protein sequence ID" value="MCF7569004.1"/>
    <property type="molecule type" value="Genomic_DNA"/>
</dbReference>
<dbReference type="CDD" id="cd00146">
    <property type="entry name" value="PKD"/>
    <property type="match status" value="1"/>
</dbReference>
<keyword evidence="3" id="KW-1185">Reference proteome</keyword>
<evidence type="ECO:0000313" key="2">
    <source>
        <dbReference type="EMBL" id="MCF7569004.1"/>
    </source>
</evidence>
<dbReference type="Pfam" id="PF16403">
    <property type="entry name" value="Bact_surface_Ig-like"/>
    <property type="match status" value="1"/>
</dbReference>
<dbReference type="InterPro" id="IPR000601">
    <property type="entry name" value="PKD_dom"/>
</dbReference>
<dbReference type="Gene3D" id="2.60.120.260">
    <property type="entry name" value="Galactose-binding domain-like"/>
    <property type="match status" value="2"/>
</dbReference>
<sequence>MKQLFRKFKQISILILAIAFIGCEDDDAILPTVTAGFTYTLSDAGVATFINTSENANKYTWSFGDQNNSTSSLIDPVFAYSIGSYTVTLTAINVAGSSETFESTIMVLDKDAPLIALIGDATINVTLGDTFTDPGATALDEVDGDITANIVVGGDTVDTNTEGTYVITYNVSDSQGNAADEVQRTVIVSAIPCDPETAENIDPANGDLNWTFQTNDLAHTFEAFGNTSASIVDNPLIEGINTSCNVQQFVKTSGCETWSGVGTELATALDFTTRINNVFKMKVLAETQVTDVTLRLERLPFPDTDPAVEKVASITTTGAWQELTFDFSDVTTGTYKSMIIYFERGAGCDGDVYYFDDIVQTSEASGGGSSNETVILNFENNLAGVTASEFNTGGALIANPVSGGINTSPNVYEAAHTTANDWWGGIGFVFDAGLDQATTVYKAKFYSTVAPTNVLFQVEVDGTNQPVGDVQEITAANEWVELTFTLTNVPGGVNRILIRPDVGDQTGFKPNTGSLYIDDITKVDGATGGGGTGTGGGGTTTGIANNGDFETGDFAGWEVFDNGGTITIDAANNGGSWSGKIVSVGSNAAGSNATLKQERKGAGTVSAGDTVEIKFDYLLSGVTSPGAVINLAVFGEVDAGGVSFTENLPAPTDQSTWTPYTHTFTIPAGADVSGGITLQYNLPCGAVDGCGATFNLDNVSIVLNP</sequence>
<name>A0AAE3JM52_9FLAO</name>
<dbReference type="SUPFAM" id="SSF49785">
    <property type="entry name" value="Galactose-binding domain-like"/>
    <property type="match status" value="1"/>
</dbReference>
<reference evidence="2" key="1">
    <citation type="submission" date="2022-01" db="EMBL/GenBank/DDBJ databases">
        <title>Draft genome sequence of Sabulilitoribacter arenilitoris KCTC 52401.</title>
        <authorList>
            <person name="Oh J.-S."/>
        </authorList>
    </citation>
    <scope>NUCLEOTIDE SEQUENCE</scope>
    <source>
        <strain evidence="2">HMF6543</strain>
    </source>
</reference>
<organism evidence="2 3">
    <name type="scientific">Wocania arenilitoris</name>
    <dbReference type="NCBI Taxonomy" id="2044858"/>
    <lineage>
        <taxon>Bacteria</taxon>
        <taxon>Pseudomonadati</taxon>
        <taxon>Bacteroidota</taxon>
        <taxon>Flavobacteriia</taxon>
        <taxon>Flavobacteriales</taxon>
        <taxon>Flavobacteriaceae</taxon>
        <taxon>Wocania</taxon>
    </lineage>
</organism>
<dbReference type="AlphaFoldDB" id="A0AAE3JM52"/>
<gene>
    <name evidence="2" type="ORF">L3X37_11605</name>
</gene>
<proteinExistence type="predicted"/>
<dbReference type="PROSITE" id="PS51257">
    <property type="entry name" value="PROKAR_LIPOPROTEIN"/>
    <property type="match status" value="1"/>
</dbReference>
<dbReference type="Pfam" id="PF18911">
    <property type="entry name" value="PKD_4"/>
    <property type="match status" value="1"/>
</dbReference>
<dbReference type="InterPro" id="IPR013783">
    <property type="entry name" value="Ig-like_fold"/>
</dbReference>
<dbReference type="SUPFAM" id="SSF49299">
    <property type="entry name" value="PKD domain"/>
    <property type="match status" value="1"/>
</dbReference>
<accession>A0AAE3JM52</accession>
<feature type="domain" description="PKD" evidence="1">
    <location>
        <begin position="59"/>
        <end position="107"/>
    </location>
</feature>